<dbReference type="InterPro" id="IPR001878">
    <property type="entry name" value="Znf_CCHC"/>
</dbReference>
<dbReference type="GO" id="GO:0003676">
    <property type="term" value="F:nucleic acid binding"/>
    <property type="evidence" value="ECO:0007669"/>
    <property type="project" value="InterPro"/>
</dbReference>
<dbReference type="EMBL" id="JAKWBI020000055">
    <property type="protein sequence ID" value="KAJ2904374.1"/>
    <property type="molecule type" value="Genomic_DNA"/>
</dbReference>
<evidence type="ECO:0000256" key="2">
    <source>
        <dbReference type="SAM" id="MobiDB-lite"/>
    </source>
</evidence>
<protein>
    <recommendedName>
        <fullName evidence="3">CCHC-type domain-containing protein</fullName>
    </recommendedName>
</protein>
<organism evidence="4 5">
    <name type="scientific">Zalerion maritima</name>
    <dbReference type="NCBI Taxonomy" id="339359"/>
    <lineage>
        <taxon>Eukaryota</taxon>
        <taxon>Fungi</taxon>
        <taxon>Dikarya</taxon>
        <taxon>Ascomycota</taxon>
        <taxon>Pezizomycotina</taxon>
        <taxon>Sordariomycetes</taxon>
        <taxon>Lulworthiomycetidae</taxon>
        <taxon>Lulworthiales</taxon>
        <taxon>Lulworthiaceae</taxon>
        <taxon>Zalerion</taxon>
    </lineage>
</organism>
<feature type="compositionally biased region" description="Polar residues" evidence="2">
    <location>
        <begin position="212"/>
        <end position="227"/>
    </location>
</feature>
<accession>A0AAD5WTF1</accession>
<keyword evidence="1" id="KW-0862">Zinc</keyword>
<reference evidence="4" key="1">
    <citation type="submission" date="2022-07" db="EMBL/GenBank/DDBJ databases">
        <title>Draft genome sequence of Zalerion maritima ATCC 34329, a (micro)plastics degrading marine fungus.</title>
        <authorList>
            <person name="Paco A."/>
            <person name="Goncalves M.F.M."/>
            <person name="Rocha-Santos T.A.P."/>
            <person name="Alves A."/>
        </authorList>
    </citation>
    <scope>NUCLEOTIDE SEQUENCE</scope>
    <source>
        <strain evidence="4">ATCC 34329</strain>
    </source>
</reference>
<feature type="compositionally biased region" description="Basic and acidic residues" evidence="2">
    <location>
        <begin position="341"/>
        <end position="355"/>
    </location>
</feature>
<dbReference type="Gene3D" id="4.10.60.10">
    <property type="entry name" value="Zinc finger, CCHC-type"/>
    <property type="match status" value="1"/>
</dbReference>
<evidence type="ECO:0000256" key="1">
    <source>
        <dbReference type="PROSITE-ProRule" id="PRU00047"/>
    </source>
</evidence>
<keyword evidence="1" id="KW-0479">Metal-binding</keyword>
<keyword evidence="5" id="KW-1185">Reference proteome</keyword>
<evidence type="ECO:0000259" key="3">
    <source>
        <dbReference type="PROSITE" id="PS50158"/>
    </source>
</evidence>
<dbReference type="AlphaFoldDB" id="A0AAD5WTF1"/>
<evidence type="ECO:0000313" key="5">
    <source>
        <dbReference type="Proteomes" id="UP001201980"/>
    </source>
</evidence>
<feature type="region of interest" description="Disordered" evidence="2">
    <location>
        <begin position="193"/>
        <end position="244"/>
    </location>
</feature>
<evidence type="ECO:0000313" key="4">
    <source>
        <dbReference type="EMBL" id="KAJ2904374.1"/>
    </source>
</evidence>
<feature type="region of interest" description="Disordered" evidence="2">
    <location>
        <begin position="311"/>
        <end position="412"/>
    </location>
</feature>
<keyword evidence="1" id="KW-0863">Zinc-finger</keyword>
<dbReference type="PROSITE" id="PS50158">
    <property type="entry name" value="ZF_CCHC"/>
    <property type="match status" value="1"/>
</dbReference>
<dbReference type="Proteomes" id="UP001201980">
    <property type="component" value="Unassembled WGS sequence"/>
</dbReference>
<sequence>MGSSWTPGPRLSEPQARYDTVEAGHFARKIIECNRKLREMATDMDAAHVSPEDKLQEYLIWLALNASATPMPNPGRTLINNWAQAVIPLSYSKDAIIGVVECEIDLLFAQKAAKGPIIAIKAKKEVRDRAVNKLALHRRETHWKSGTIGSLANLSISSTGGSGGLKIKTVLSPEWVFPVDGIVTPLVANDSVKTTSKDAEPPSYLWPRPSKDQSPSAAAATWPQSPEASLPSPRHQHQPTKGNLAIEDPKPVIYVCKRCERPGHCVEDCPTNLDSRYDRRPGHDYFCNICGKRDDHYLNLCPRNTQPSSLTVLRKQRDSRSYRGSIGRVDSYRPDSSYRPYGREQREQRDKDRKISTSLLYENDSADNEGGSYSTKRKLRIPLAEDKHGRLSPYDDDEGGQIPLAGPSTRAKRLRTRMPSPEADKASAIHQPAFSGGQASSPYLCGDAQNIGEYPVGNDNRLPTAMQVEAATNIFKAAVDADATKSRQACHEMRATSDLQQAMVDWRIEATSTQTTQKSVERQQPLDSIQALIESQGYPRPRRPRLTALNLWDQSTSWLKIPEPLGEAAEKSDEPTEKSDALMDDGSGSSSSSSNWLVDFMMKEVGENDAVAKMEDTAGEH</sequence>
<feature type="domain" description="CCHC-type" evidence="3">
    <location>
        <begin position="256"/>
        <end position="270"/>
    </location>
</feature>
<name>A0AAD5WTF1_9PEZI</name>
<feature type="region of interest" description="Disordered" evidence="2">
    <location>
        <begin position="562"/>
        <end position="595"/>
    </location>
</feature>
<dbReference type="GO" id="GO:0008270">
    <property type="term" value="F:zinc ion binding"/>
    <property type="evidence" value="ECO:0007669"/>
    <property type="project" value="UniProtKB-KW"/>
</dbReference>
<gene>
    <name evidence="4" type="ORF">MKZ38_008159</name>
</gene>
<feature type="compositionally biased region" description="Basic and acidic residues" evidence="2">
    <location>
        <begin position="568"/>
        <end position="581"/>
    </location>
</feature>
<proteinExistence type="predicted"/>
<comment type="caution">
    <text evidence="4">The sequence shown here is derived from an EMBL/GenBank/DDBJ whole genome shotgun (WGS) entry which is preliminary data.</text>
</comment>